<feature type="chain" id="PRO_5017637465" description="Carboxypeptidase-like regulatory domain-containing protein" evidence="1">
    <location>
        <begin position="19"/>
        <end position="250"/>
    </location>
</feature>
<gene>
    <name evidence="2" type="ORF">DYU05_11235</name>
</gene>
<dbReference type="AlphaFoldDB" id="A0A3E2NP14"/>
<keyword evidence="3" id="KW-1185">Reference proteome</keyword>
<evidence type="ECO:0000313" key="2">
    <source>
        <dbReference type="EMBL" id="RFZ82739.1"/>
    </source>
</evidence>
<name>A0A3E2NP14_9SPHI</name>
<dbReference type="OrthoDB" id="714262at2"/>
<dbReference type="Proteomes" id="UP000260823">
    <property type="component" value="Unassembled WGS sequence"/>
</dbReference>
<keyword evidence="1" id="KW-0732">Signal</keyword>
<evidence type="ECO:0008006" key="4">
    <source>
        <dbReference type="Google" id="ProtNLM"/>
    </source>
</evidence>
<dbReference type="RefSeq" id="WP_117383142.1">
    <property type="nucleotide sequence ID" value="NZ_QWDE01000002.1"/>
</dbReference>
<accession>A0A3E2NP14</accession>
<reference evidence="2 3" key="1">
    <citation type="submission" date="2018-08" db="EMBL/GenBank/DDBJ databases">
        <title>Mucilaginibacter terrae sp. nov., isolated from manganese diggings.</title>
        <authorList>
            <person name="Huang Y."/>
            <person name="Zhou Z."/>
        </authorList>
    </citation>
    <scope>NUCLEOTIDE SEQUENCE [LARGE SCALE GENOMIC DNA]</scope>
    <source>
        <strain evidence="2 3">ZH6</strain>
    </source>
</reference>
<evidence type="ECO:0000313" key="3">
    <source>
        <dbReference type="Proteomes" id="UP000260823"/>
    </source>
</evidence>
<organism evidence="2 3">
    <name type="scientific">Mucilaginibacter terrenus</name>
    <dbReference type="NCBI Taxonomy" id="2482727"/>
    <lineage>
        <taxon>Bacteria</taxon>
        <taxon>Pseudomonadati</taxon>
        <taxon>Bacteroidota</taxon>
        <taxon>Sphingobacteriia</taxon>
        <taxon>Sphingobacteriales</taxon>
        <taxon>Sphingobacteriaceae</taxon>
        <taxon>Mucilaginibacter</taxon>
    </lineage>
</organism>
<dbReference type="EMBL" id="QWDE01000002">
    <property type="protein sequence ID" value="RFZ82739.1"/>
    <property type="molecule type" value="Genomic_DNA"/>
</dbReference>
<feature type="signal peptide" evidence="1">
    <location>
        <begin position="1"/>
        <end position="18"/>
    </location>
</feature>
<proteinExistence type="predicted"/>
<comment type="caution">
    <text evidence="2">The sequence shown here is derived from an EMBL/GenBank/DDBJ whole genome shotgun (WGS) entry which is preliminary data.</text>
</comment>
<protein>
    <recommendedName>
        <fullName evidence="4">Carboxypeptidase-like regulatory domain-containing protein</fullName>
    </recommendedName>
</protein>
<sequence>MKLWCAFLLCIVTLTSVAQQKEVTGIVFDKESKARIAKVNVRNTTSGQAVYNNFKGEFSIKVSVGDVLIFSKTDHHSDTLTVKSFLPLVVYMKAVAIQLNEVSIRDTLLSPMKRYRALKSDYNQVFGTLNQRDLLTASPGVGAGISIDALYNLFSRRGKNAEHLREVMERDYLQSVIDARFNKSYVAGITYLKEPELSDFMLKYRPGYYLVTTASEYEFVTYVRNSFKRYRKNPRAFELAPLPSIFMEVK</sequence>
<dbReference type="SUPFAM" id="SSF49464">
    <property type="entry name" value="Carboxypeptidase regulatory domain-like"/>
    <property type="match status" value="1"/>
</dbReference>
<dbReference type="InterPro" id="IPR008969">
    <property type="entry name" value="CarboxyPept-like_regulatory"/>
</dbReference>
<evidence type="ECO:0000256" key="1">
    <source>
        <dbReference type="SAM" id="SignalP"/>
    </source>
</evidence>